<evidence type="ECO:0000256" key="8">
    <source>
        <dbReference type="ARBA" id="ARBA00022786"/>
    </source>
</evidence>
<reference evidence="15 16" key="1">
    <citation type="submission" date="2024-02" db="EMBL/GenBank/DDBJ databases">
        <authorList>
            <person name="Chen Y."/>
            <person name="Shah S."/>
            <person name="Dougan E. K."/>
            <person name="Thang M."/>
            <person name="Chan C."/>
        </authorList>
    </citation>
    <scope>NUCLEOTIDE SEQUENCE [LARGE SCALE GENOMIC DNA]</scope>
</reference>
<dbReference type="PROSITE" id="PS50089">
    <property type="entry name" value="ZF_RING_2"/>
    <property type="match status" value="1"/>
</dbReference>
<evidence type="ECO:0000256" key="6">
    <source>
        <dbReference type="ARBA" id="ARBA00022723"/>
    </source>
</evidence>
<dbReference type="Pfam" id="PF13639">
    <property type="entry name" value="zf-RING_2"/>
    <property type="match status" value="1"/>
</dbReference>
<evidence type="ECO:0000256" key="12">
    <source>
        <dbReference type="PROSITE-ProRule" id="PRU00175"/>
    </source>
</evidence>
<sequence>MTFVPNGEPWPSRARSTGPRHEVVAPHELAADAALVDSWAQMPCPNLWPGRPRHSPELVSHSFAARSTTPQRPPSDEEEETTVGARSSQPGVGFWQSMRNDYSRILEQGRQARAQVRAPHLRASEWLPKEGSSAECAICLANLEVGALVSSLPCSHLFHFECIARWMLQGASMRCSGSCPLCRQQVEESSA</sequence>
<evidence type="ECO:0000256" key="9">
    <source>
        <dbReference type="ARBA" id="ARBA00022833"/>
    </source>
</evidence>
<accession>A0ABP0ILQ2</accession>
<dbReference type="InterPro" id="IPR013083">
    <property type="entry name" value="Znf_RING/FYVE/PHD"/>
</dbReference>
<feature type="region of interest" description="Disordered" evidence="13">
    <location>
        <begin position="64"/>
        <end position="93"/>
    </location>
</feature>
<keyword evidence="4" id="KW-0808">Transferase</keyword>
<keyword evidence="7 12" id="KW-0863">Zinc-finger</keyword>
<comment type="subcellular location">
    <subcellularLocation>
        <location evidence="2">Membrane</location>
        <topology evidence="2">Multi-pass membrane protein</topology>
    </subcellularLocation>
</comment>
<gene>
    <name evidence="15" type="ORF">CCMP2556_LOCUS7328</name>
</gene>
<evidence type="ECO:0000256" key="4">
    <source>
        <dbReference type="ARBA" id="ARBA00022679"/>
    </source>
</evidence>
<keyword evidence="8" id="KW-0833">Ubl conjugation pathway</keyword>
<protein>
    <recommendedName>
        <fullName evidence="3">RING-type E3 ubiquitin transferase</fullName>
        <ecNumber evidence="3">2.3.2.27</ecNumber>
    </recommendedName>
</protein>
<evidence type="ECO:0000256" key="10">
    <source>
        <dbReference type="ARBA" id="ARBA00022989"/>
    </source>
</evidence>
<dbReference type="SMART" id="SM00184">
    <property type="entry name" value="RING"/>
    <property type="match status" value="1"/>
</dbReference>
<evidence type="ECO:0000313" key="15">
    <source>
        <dbReference type="EMBL" id="CAK9003528.1"/>
    </source>
</evidence>
<name>A0ABP0ILQ2_9DINO</name>
<keyword evidence="6" id="KW-0479">Metal-binding</keyword>
<evidence type="ECO:0000256" key="7">
    <source>
        <dbReference type="ARBA" id="ARBA00022771"/>
    </source>
</evidence>
<keyword evidence="10" id="KW-1133">Transmembrane helix</keyword>
<dbReference type="SUPFAM" id="SSF57850">
    <property type="entry name" value="RING/U-box"/>
    <property type="match status" value="1"/>
</dbReference>
<dbReference type="EMBL" id="CAXAMN010003236">
    <property type="protein sequence ID" value="CAK9003528.1"/>
    <property type="molecule type" value="Genomic_DNA"/>
</dbReference>
<dbReference type="InterPro" id="IPR001841">
    <property type="entry name" value="Znf_RING"/>
</dbReference>
<evidence type="ECO:0000259" key="14">
    <source>
        <dbReference type="PROSITE" id="PS50089"/>
    </source>
</evidence>
<feature type="domain" description="RING-type" evidence="14">
    <location>
        <begin position="136"/>
        <end position="183"/>
    </location>
</feature>
<keyword evidence="5" id="KW-0812">Transmembrane</keyword>
<dbReference type="PANTHER" id="PTHR45977:SF4">
    <property type="entry name" value="RING-TYPE DOMAIN-CONTAINING PROTEIN"/>
    <property type="match status" value="1"/>
</dbReference>
<evidence type="ECO:0000256" key="13">
    <source>
        <dbReference type="SAM" id="MobiDB-lite"/>
    </source>
</evidence>
<keyword evidence="9" id="KW-0862">Zinc</keyword>
<organism evidence="15 16">
    <name type="scientific">Durusdinium trenchii</name>
    <dbReference type="NCBI Taxonomy" id="1381693"/>
    <lineage>
        <taxon>Eukaryota</taxon>
        <taxon>Sar</taxon>
        <taxon>Alveolata</taxon>
        <taxon>Dinophyceae</taxon>
        <taxon>Suessiales</taxon>
        <taxon>Symbiodiniaceae</taxon>
        <taxon>Durusdinium</taxon>
    </lineage>
</organism>
<dbReference type="PANTHER" id="PTHR45977">
    <property type="entry name" value="TARGET OF ERK KINASE MPK-1"/>
    <property type="match status" value="1"/>
</dbReference>
<evidence type="ECO:0000313" key="16">
    <source>
        <dbReference type="Proteomes" id="UP001642484"/>
    </source>
</evidence>
<evidence type="ECO:0000256" key="3">
    <source>
        <dbReference type="ARBA" id="ARBA00012483"/>
    </source>
</evidence>
<proteinExistence type="predicted"/>
<keyword evidence="16" id="KW-1185">Reference proteome</keyword>
<dbReference type="Gene3D" id="3.30.40.10">
    <property type="entry name" value="Zinc/RING finger domain, C3HC4 (zinc finger)"/>
    <property type="match status" value="1"/>
</dbReference>
<evidence type="ECO:0000256" key="5">
    <source>
        <dbReference type="ARBA" id="ARBA00022692"/>
    </source>
</evidence>
<keyword evidence="11" id="KW-0472">Membrane</keyword>
<evidence type="ECO:0000256" key="11">
    <source>
        <dbReference type="ARBA" id="ARBA00023136"/>
    </source>
</evidence>
<dbReference type="Proteomes" id="UP001642484">
    <property type="component" value="Unassembled WGS sequence"/>
</dbReference>
<evidence type="ECO:0000256" key="2">
    <source>
        <dbReference type="ARBA" id="ARBA00004141"/>
    </source>
</evidence>
<evidence type="ECO:0000256" key="1">
    <source>
        <dbReference type="ARBA" id="ARBA00000900"/>
    </source>
</evidence>
<dbReference type="EC" id="2.3.2.27" evidence="3"/>
<comment type="catalytic activity">
    <reaction evidence="1">
        <text>S-ubiquitinyl-[E2 ubiquitin-conjugating enzyme]-L-cysteine + [acceptor protein]-L-lysine = [E2 ubiquitin-conjugating enzyme]-L-cysteine + N(6)-ubiquitinyl-[acceptor protein]-L-lysine.</text>
        <dbReference type="EC" id="2.3.2.27"/>
    </reaction>
</comment>
<comment type="caution">
    <text evidence="15">The sequence shown here is derived from an EMBL/GenBank/DDBJ whole genome shotgun (WGS) entry which is preliminary data.</text>
</comment>